<dbReference type="Gene3D" id="2.40.70.10">
    <property type="entry name" value="Acid Proteases"/>
    <property type="match status" value="1"/>
</dbReference>
<feature type="non-terminal residue" evidence="1">
    <location>
        <position position="1"/>
    </location>
</feature>
<dbReference type="OrthoDB" id="1433126at2759"/>
<organism evidence="1 2">
    <name type="scientific">Mucuna pruriens</name>
    <name type="common">Velvet bean</name>
    <name type="synonym">Dolichos pruriens</name>
    <dbReference type="NCBI Taxonomy" id="157652"/>
    <lineage>
        <taxon>Eukaryota</taxon>
        <taxon>Viridiplantae</taxon>
        <taxon>Streptophyta</taxon>
        <taxon>Embryophyta</taxon>
        <taxon>Tracheophyta</taxon>
        <taxon>Spermatophyta</taxon>
        <taxon>Magnoliopsida</taxon>
        <taxon>eudicotyledons</taxon>
        <taxon>Gunneridae</taxon>
        <taxon>Pentapetalae</taxon>
        <taxon>rosids</taxon>
        <taxon>fabids</taxon>
        <taxon>Fabales</taxon>
        <taxon>Fabaceae</taxon>
        <taxon>Papilionoideae</taxon>
        <taxon>50 kb inversion clade</taxon>
        <taxon>NPAAA clade</taxon>
        <taxon>indigoferoid/millettioid clade</taxon>
        <taxon>Phaseoleae</taxon>
        <taxon>Mucuna</taxon>
    </lineage>
</organism>
<dbReference type="Proteomes" id="UP000257109">
    <property type="component" value="Unassembled WGS sequence"/>
</dbReference>
<dbReference type="EMBL" id="QJKJ01003470">
    <property type="protein sequence ID" value="RDX98351.1"/>
    <property type="molecule type" value="Genomic_DNA"/>
</dbReference>
<evidence type="ECO:0008006" key="3">
    <source>
        <dbReference type="Google" id="ProtNLM"/>
    </source>
</evidence>
<protein>
    <recommendedName>
        <fullName evidence="3">Aspartic peptidase DDI1-type domain-containing protein</fullName>
    </recommendedName>
</protein>
<dbReference type="InterPro" id="IPR021109">
    <property type="entry name" value="Peptidase_aspartic_dom_sf"/>
</dbReference>
<sequence>MDEISIEHECHNACLKMQIGQLANLVSQIQSAGSGNLPFQTIPNAKGGNMSFIMLRSVDSQVQQQARTTPLPFPSQSLLARKPKTDEDLLKMFGRVEINIALLYAIKQVPNGCTFSDAMLDLGASINVMPASVYKSLNFGDLEPTGVVIQLANRSIVQPVGILEDVLVQVNELIFLADFYMLDMEGEMSRKGSTLILGRPFLMMATMKHPPEDHSLYSVDMIEELVEEFTQQLDSGSDNMSPFVEIFNMFPCASFVTEEADKTKVLDPSDSRNHVNRPDNLINIFDLSDLLDEVCKHDEEPECSISARIQVAKRPTLS</sequence>
<dbReference type="AlphaFoldDB" id="A0A371H6F7"/>
<name>A0A371H6F7_MUCPR</name>
<reference evidence="1" key="1">
    <citation type="submission" date="2018-05" db="EMBL/GenBank/DDBJ databases">
        <title>Draft genome of Mucuna pruriens seed.</title>
        <authorList>
            <person name="Nnadi N.E."/>
            <person name="Vos R."/>
            <person name="Hasami M.H."/>
            <person name="Devisetty U.K."/>
            <person name="Aguiy J.C."/>
        </authorList>
    </citation>
    <scope>NUCLEOTIDE SEQUENCE [LARGE SCALE GENOMIC DNA]</scope>
    <source>
        <strain evidence="1">JCA_2017</strain>
    </source>
</reference>
<keyword evidence="2" id="KW-1185">Reference proteome</keyword>
<gene>
    <name evidence="1" type="ORF">CR513_18743</name>
</gene>
<dbReference type="PANTHER" id="PTHR33067">
    <property type="entry name" value="RNA-DIRECTED DNA POLYMERASE-RELATED"/>
    <property type="match status" value="1"/>
</dbReference>
<evidence type="ECO:0000313" key="2">
    <source>
        <dbReference type="Proteomes" id="UP000257109"/>
    </source>
</evidence>
<comment type="caution">
    <text evidence="1">The sequence shown here is derived from an EMBL/GenBank/DDBJ whole genome shotgun (WGS) entry which is preliminary data.</text>
</comment>
<accession>A0A371H6F7</accession>
<proteinExistence type="predicted"/>
<dbReference type="PANTHER" id="PTHR33067:SF15">
    <property type="entry name" value="RNA-DIRECTED DNA POLYMERASE"/>
    <property type="match status" value="1"/>
</dbReference>
<dbReference type="CDD" id="cd00303">
    <property type="entry name" value="retropepsin_like"/>
    <property type="match status" value="1"/>
</dbReference>
<evidence type="ECO:0000313" key="1">
    <source>
        <dbReference type="EMBL" id="RDX98351.1"/>
    </source>
</evidence>